<keyword evidence="3" id="KW-0732">Signal</keyword>
<dbReference type="InterPro" id="IPR001283">
    <property type="entry name" value="CRISP-related"/>
</dbReference>
<organism evidence="5 6">
    <name type="scientific">Asparagus officinalis</name>
    <name type="common">Garden asparagus</name>
    <dbReference type="NCBI Taxonomy" id="4686"/>
    <lineage>
        <taxon>Eukaryota</taxon>
        <taxon>Viridiplantae</taxon>
        <taxon>Streptophyta</taxon>
        <taxon>Embryophyta</taxon>
        <taxon>Tracheophyta</taxon>
        <taxon>Spermatophyta</taxon>
        <taxon>Magnoliopsida</taxon>
        <taxon>Liliopsida</taxon>
        <taxon>Asparagales</taxon>
        <taxon>Asparagaceae</taxon>
        <taxon>Asparagoideae</taxon>
        <taxon>Asparagus</taxon>
    </lineage>
</organism>
<feature type="domain" description="SCP" evidence="4">
    <location>
        <begin position="25"/>
        <end position="158"/>
    </location>
</feature>
<dbReference type="PRINTS" id="PR00837">
    <property type="entry name" value="V5TPXLIKE"/>
</dbReference>
<dbReference type="EMBL" id="CM007383">
    <property type="protein sequence ID" value="ONK74545.1"/>
    <property type="molecule type" value="Genomic_DNA"/>
</dbReference>
<evidence type="ECO:0000313" key="6">
    <source>
        <dbReference type="Proteomes" id="UP000243459"/>
    </source>
</evidence>
<evidence type="ECO:0000256" key="3">
    <source>
        <dbReference type="SAM" id="SignalP"/>
    </source>
</evidence>
<feature type="chain" id="PRO_5024310694" description="SCP domain-containing protein" evidence="3">
    <location>
        <begin position="24"/>
        <end position="162"/>
    </location>
</feature>
<dbReference type="InterPro" id="IPR014044">
    <property type="entry name" value="CAP_dom"/>
</dbReference>
<dbReference type="InterPro" id="IPR035940">
    <property type="entry name" value="CAP_sf"/>
</dbReference>
<name>A0A5P1F852_ASPOF</name>
<feature type="signal peptide" evidence="3">
    <location>
        <begin position="1"/>
        <end position="23"/>
    </location>
</feature>
<dbReference type="OrthoDB" id="337038at2759"/>
<sequence>MAYSSHLALALALLLMTIQLTTAHYSRKDFVDAHNAARKKVGVNPVKWDSELESYAKDYAKKQMGNCKPISYSHGDYGENIFWGKHDRYDEWDVVHSWTSEKKYYHYKDNSCDHGKECGHYKQVVWGKTKKIGCAYKKCDGGAIYVVCEYYPKGNVEGEWPY</sequence>
<dbReference type="AlphaFoldDB" id="A0A5P1F852"/>
<proteinExistence type="predicted"/>
<reference evidence="6" key="1">
    <citation type="journal article" date="2017" name="Nat. Commun.">
        <title>The asparagus genome sheds light on the origin and evolution of a young Y chromosome.</title>
        <authorList>
            <person name="Harkess A."/>
            <person name="Zhou J."/>
            <person name="Xu C."/>
            <person name="Bowers J.E."/>
            <person name="Van der Hulst R."/>
            <person name="Ayyampalayam S."/>
            <person name="Mercati F."/>
            <person name="Riccardi P."/>
            <person name="McKain M.R."/>
            <person name="Kakrana A."/>
            <person name="Tang H."/>
            <person name="Ray J."/>
            <person name="Groenendijk J."/>
            <person name="Arikit S."/>
            <person name="Mathioni S.M."/>
            <person name="Nakano M."/>
            <person name="Shan H."/>
            <person name="Telgmann-Rauber A."/>
            <person name="Kanno A."/>
            <person name="Yue Z."/>
            <person name="Chen H."/>
            <person name="Li W."/>
            <person name="Chen Y."/>
            <person name="Xu X."/>
            <person name="Zhang Y."/>
            <person name="Luo S."/>
            <person name="Chen H."/>
            <person name="Gao J."/>
            <person name="Mao Z."/>
            <person name="Pires J.C."/>
            <person name="Luo M."/>
            <person name="Kudrna D."/>
            <person name="Wing R.A."/>
            <person name="Meyers B.C."/>
            <person name="Yi K."/>
            <person name="Kong H."/>
            <person name="Lavrijsen P."/>
            <person name="Sunseri F."/>
            <person name="Falavigna A."/>
            <person name="Ye Y."/>
            <person name="Leebens-Mack J.H."/>
            <person name="Chen G."/>
        </authorList>
    </citation>
    <scope>NUCLEOTIDE SEQUENCE [LARGE SCALE GENOMIC DNA]</scope>
    <source>
        <strain evidence="6">cv. DH0086</strain>
    </source>
</reference>
<protein>
    <recommendedName>
        <fullName evidence="4">SCP domain-containing protein</fullName>
    </recommendedName>
</protein>
<keyword evidence="2" id="KW-0611">Plant defense</keyword>
<dbReference type="InterPro" id="IPR002413">
    <property type="entry name" value="V5_allergen-like"/>
</dbReference>
<keyword evidence="2" id="KW-0568">Pathogenesis-related protein</keyword>
<dbReference type="Gene3D" id="3.40.33.10">
    <property type="entry name" value="CAP"/>
    <property type="match status" value="1"/>
</dbReference>
<evidence type="ECO:0000259" key="4">
    <source>
        <dbReference type="SMART" id="SM00198"/>
    </source>
</evidence>
<dbReference type="Gramene" id="ONK74545">
    <property type="protein sequence ID" value="ONK74545"/>
    <property type="gene ID" value="A4U43_C03F7500"/>
</dbReference>
<dbReference type="FunFam" id="3.40.33.10:FF:000004">
    <property type="entry name" value="CAP, cysteine-rich secretory protein, antigen 5"/>
    <property type="match status" value="1"/>
</dbReference>
<dbReference type="CDD" id="cd05381">
    <property type="entry name" value="CAP_PR-1"/>
    <property type="match status" value="1"/>
</dbReference>
<dbReference type="Pfam" id="PF00188">
    <property type="entry name" value="CAP"/>
    <property type="match status" value="1"/>
</dbReference>
<dbReference type="Proteomes" id="UP000243459">
    <property type="component" value="Chromosome 3"/>
</dbReference>
<dbReference type="PANTHER" id="PTHR10334">
    <property type="entry name" value="CYSTEINE-RICH SECRETORY PROTEIN-RELATED"/>
    <property type="match status" value="1"/>
</dbReference>
<dbReference type="OMA" id="NIRSNEC"/>
<dbReference type="SUPFAM" id="SSF55797">
    <property type="entry name" value="PR-1-like"/>
    <property type="match status" value="1"/>
</dbReference>
<gene>
    <name evidence="5" type="ORF">A4U43_C03F7500</name>
</gene>
<accession>A0A5P1F852</accession>
<keyword evidence="6" id="KW-1185">Reference proteome</keyword>
<evidence type="ECO:0000256" key="1">
    <source>
        <dbReference type="ARBA" id="ARBA00003143"/>
    </source>
</evidence>
<evidence type="ECO:0000256" key="2">
    <source>
        <dbReference type="ARBA" id="ARBA00023265"/>
    </source>
</evidence>
<evidence type="ECO:0000313" key="5">
    <source>
        <dbReference type="EMBL" id="ONK74545.1"/>
    </source>
</evidence>
<comment type="function">
    <text evidence="1">Probably involved in the defense reaction of plants against pathogens.</text>
</comment>
<dbReference type="SMART" id="SM00198">
    <property type="entry name" value="SCP"/>
    <property type="match status" value="1"/>
</dbReference>
<dbReference type="PRINTS" id="PR00838">
    <property type="entry name" value="V5ALLERGEN"/>
</dbReference>